<evidence type="ECO:0000313" key="2">
    <source>
        <dbReference type="Proteomes" id="UP001054945"/>
    </source>
</evidence>
<comment type="caution">
    <text evidence="1">The sequence shown here is derived from an EMBL/GenBank/DDBJ whole genome shotgun (WGS) entry which is preliminary data.</text>
</comment>
<evidence type="ECO:0000313" key="1">
    <source>
        <dbReference type="EMBL" id="GIY96370.1"/>
    </source>
</evidence>
<name>A0AAV4XMQ0_CAEEX</name>
<organism evidence="1 2">
    <name type="scientific">Caerostris extrusa</name>
    <name type="common">Bark spider</name>
    <name type="synonym">Caerostris bankana</name>
    <dbReference type="NCBI Taxonomy" id="172846"/>
    <lineage>
        <taxon>Eukaryota</taxon>
        <taxon>Metazoa</taxon>
        <taxon>Ecdysozoa</taxon>
        <taxon>Arthropoda</taxon>
        <taxon>Chelicerata</taxon>
        <taxon>Arachnida</taxon>
        <taxon>Araneae</taxon>
        <taxon>Araneomorphae</taxon>
        <taxon>Entelegynae</taxon>
        <taxon>Araneoidea</taxon>
        <taxon>Araneidae</taxon>
        <taxon>Caerostris</taxon>
    </lineage>
</organism>
<reference evidence="1 2" key="1">
    <citation type="submission" date="2021-06" db="EMBL/GenBank/DDBJ databases">
        <title>Caerostris extrusa draft genome.</title>
        <authorList>
            <person name="Kono N."/>
            <person name="Arakawa K."/>
        </authorList>
    </citation>
    <scope>NUCLEOTIDE SEQUENCE [LARGE SCALE GENOMIC DNA]</scope>
</reference>
<protein>
    <submittedName>
        <fullName evidence="1">Uncharacterized protein</fullName>
    </submittedName>
</protein>
<gene>
    <name evidence="1" type="ORF">CEXT_540011</name>
</gene>
<dbReference type="AlphaFoldDB" id="A0AAV4XMQ0"/>
<proteinExistence type="predicted"/>
<sequence>MIIVSSSAVAHCLGSLPLCGSGPLPAVPRRHTPFREYIGVLALLLLTPYPRLQYNEISQADPGSKCGVRGLFASIWRMANWHYQVSEVYNNLNLPIQAFEKLEHCTKGIYWIARGISAF</sequence>
<keyword evidence="2" id="KW-1185">Reference proteome</keyword>
<accession>A0AAV4XMQ0</accession>
<dbReference type="EMBL" id="BPLR01018039">
    <property type="protein sequence ID" value="GIY96370.1"/>
    <property type="molecule type" value="Genomic_DNA"/>
</dbReference>
<dbReference type="Proteomes" id="UP001054945">
    <property type="component" value="Unassembled WGS sequence"/>
</dbReference>